<dbReference type="InterPro" id="IPR016024">
    <property type="entry name" value="ARM-type_fold"/>
</dbReference>
<feature type="region of interest" description="Disordered" evidence="1">
    <location>
        <begin position="399"/>
        <end position="492"/>
    </location>
</feature>
<feature type="compositionally biased region" description="Basic and acidic residues" evidence="1">
    <location>
        <begin position="426"/>
        <end position="438"/>
    </location>
</feature>
<dbReference type="GO" id="GO:0030036">
    <property type="term" value="P:actin cytoskeleton organization"/>
    <property type="evidence" value="ECO:0007669"/>
    <property type="project" value="InterPro"/>
</dbReference>
<feature type="region of interest" description="Disordered" evidence="1">
    <location>
        <begin position="499"/>
        <end position="518"/>
    </location>
</feature>
<feature type="region of interest" description="Disordered" evidence="1">
    <location>
        <begin position="1"/>
        <end position="71"/>
    </location>
</feature>
<feature type="compositionally biased region" description="Basic and acidic residues" evidence="1">
    <location>
        <begin position="308"/>
        <end position="326"/>
    </location>
</feature>
<gene>
    <name evidence="3" type="ORF">C7212DRAFT_298214</name>
</gene>
<feature type="compositionally biased region" description="Polar residues" evidence="1">
    <location>
        <begin position="500"/>
        <end position="516"/>
    </location>
</feature>
<dbReference type="SMART" id="SM01140">
    <property type="entry name" value="Drf_GBD"/>
    <property type="match status" value="1"/>
</dbReference>
<feature type="compositionally biased region" description="Polar residues" evidence="1">
    <location>
        <begin position="244"/>
        <end position="253"/>
    </location>
</feature>
<name>A0A317SJE1_9PEZI</name>
<protein>
    <recommendedName>
        <fullName evidence="2">Formin GTPase-binding domain-containing protein</fullName>
    </recommendedName>
</protein>
<accession>A0A317SJE1</accession>
<feature type="compositionally biased region" description="Basic and acidic residues" evidence="1">
    <location>
        <begin position="122"/>
        <end position="136"/>
    </location>
</feature>
<feature type="compositionally biased region" description="Low complexity" evidence="1">
    <location>
        <begin position="269"/>
        <end position="278"/>
    </location>
</feature>
<dbReference type="SUPFAM" id="SSF48371">
    <property type="entry name" value="ARM repeat"/>
    <property type="match status" value="1"/>
</dbReference>
<comment type="caution">
    <text evidence="3">The sequence shown here is derived from an EMBL/GenBank/DDBJ whole genome shotgun (WGS) entry which is preliminary data.</text>
</comment>
<dbReference type="Gene3D" id="1.25.10.10">
    <property type="entry name" value="Leucine-rich Repeat Variant"/>
    <property type="match status" value="1"/>
</dbReference>
<evidence type="ECO:0000313" key="3">
    <source>
        <dbReference type="EMBL" id="PWW74503.1"/>
    </source>
</evidence>
<feature type="compositionally biased region" description="Low complexity" evidence="1">
    <location>
        <begin position="211"/>
        <end position="231"/>
    </location>
</feature>
<keyword evidence="4" id="KW-1185">Reference proteome</keyword>
<feature type="domain" description="Formin GTPase-binding" evidence="2">
    <location>
        <begin position="351"/>
        <end position="673"/>
    </location>
</feature>
<proteinExistence type="predicted"/>
<feature type="region of interest" description="Disordered" evidence="1">
    <location>
        <begin position="90"/>
        <end position="356"/>
    </location>
</feature>
<sequence length="925" mass="102285">MVMGSMAPQLPELSLDSSSFLPPLEPPNPPFAQKPGGKLHKRSLSSLSISSFTSRKDKSVPSSPTRGSLDIRGGTVFDLINNFNKVAEQSSAQNTGRFGGQKKPNKARSTIDFSILRMNKKPSADIKGPSRDKENQRPAPEFTPGTSTPSGFTNDPGSIGGLHLFSLPKDHPHAQSKKLPPVPFKDRSPRITPSSSNTSLQRSLLPAASIEQQPRASFSSSSSSVFAQQERSSTEELVRKYTPSEYTPSSQRNFFGRCEPNLTRKPVNGSTGSGSSSGKPKQRPKSAYIPPSASLLSGGFSVASPRKGSRELRHSMEKKQSEDGRRSPTGSQGSQESRGSQGSGKSTKSSQNPGLDLEGIDVAFEALLDSRGVPENLRDRMRKLDIRVKQEFIRKEAQMEKTAEKAIAAPPSSGLFGRRPQTAHGGRSETRPKSKEGTRSLGAPPSPTKKTRPRSRTFGASKDKGSSAPTFLGSPKKQKSSDSGPTGDKSLRVKGIVFPPTSTSAIPSNGSTSPTMVPTLGPQEWVEWLRDAARPKIKGHKMFVEDIDGKCVRSEQGMKDVEVSLLHKLRLVLRNERLRWVENFVELGGMQAVWGVLDRVLRIEWREEHEDLLLHELLLCLKALCTASLALQKLLEMENMVFPRLIELLFDEEKKGPSEFTTRGLIINLLFTHLSTAPQVQKPERTKRLLGYLADKVPSEDQRPVEFIEAAHTRRPYKRWCKEVSNITKEVFWIFLHGANVIALPVLSPNYSQGGGYTYCTNYFPAERPPVPAAPYVGGVEWEATNYLANHMDLLNGCIASLETHEERNNLRLDLRNSGWEKLMGGSLRTCKERLHTALHEGLKTWVAAAVADEWEISDVRFGPRIEQYSRDAGKEAKKERRRKKEQQREQEELKLQLPKLDFANSGVAAGGRSRNDGTDGGWLY</sequence>
<dbReference type="GO" id="GO:0031267">
    <property type="term" value="F:small GTPase binding"/>
    <property type="evidence" value="ECO:0007669"/>
    <property type="project" value="InterPro"/>
</dbReference>
<dbReference type="GO" id="GO:0003779">
    <property type="term" value="F:actin binding"/>
    <property type="evidence" value="ECO:0007669"/>
    <property type="project" value="InterPro"/>
</dbReference>
<evidence type="ECO:0000256" key="1">
    <source>
        <dbReference type="SAM" id="MobiDB-lite"/>
    </source>
</evidence>
<dbReference type="Proteomes" id="UP000246991">
    <property type="component" value="Unassembled WGS sequence"/>
</dbReference>
<feature type="compositionally biased region" description="Polar residues" evidence="1">
    <location>
        <begin position="191"/>
        <end position="202"/>
    </location>
</feature>
<dbReference type="InterPro" id="IPR010473">
    <property type="entry name" value="GTPase-bd"/>
</dbReference>
<feature type="compositionally biased region" description="Low complexity" evidence="1">
    <location>
        <begin position="10"/>
        <end position="22"/>
    </location>
</feature>
<feature type="region of interest" description="Disordered" evidence="1">
    <location>
        <begin position="871"/>
        <end position="925"/>
    </location>
</feature>
<feature type="compositionally biased region" description="Polar residues" evidence="1">
    <location>
        <begin position="144"/>
        <end position="156"/>
    </location>
</feature>
<dbReference type="EMBL" id="PYWC01000060">
    <property type="protein sequence ID" value="PWW74503.1"/>
    <property type="molecule type" value="Genomic_DNA"/>
</dbReference>
<evidence type="ECO:0000259" key="2">
    <source>
        <dbReference type="SMART" id="SM01140"/>
    </source>
</evidence>
<feature type="compositionally biased region" description="Low complexity" evidence="1">
    <location>
        <begin position="330"/>
        <end position="351"/>
    </location>
</feature>
<dbReference type="Pfam" id="PF06371">
    <property type="entry name" value="Drf_GBD"/>
    <property type="match status" value="1"/>
</dbReference>
<evidence type="ECO:0000313" key="4">
    <source>
        <dbReference type="Proteomes" id="UP000246991"/>
    </source>
</evidence>
<organism evidence="3 4">
    <name type="scientific">Tuber magnatum</name>
    <name type="common">white Piedmont truffle</name>
    <dbReference type="NCBI Taxonomy" id="42249"/>
    <lineage>
        <taxon>Eukaryota</taxon>
        <taxon>Fungi</taxon>
        <taxon>Dikarya</taxon>
        <taxon>Ascomycota</taxon>
        <taxon>Pezizomycotina</taxon>
        <taxon>Pezizomycetes</taxon>
        <taxon>Pezizales</taxon>
        <taxon>Tuberaceae</taxon>
        <taxon>Tuber</taxon>
    </lineage>
</organism>
<dbReference type="OrthoDB" id="2155261at2759"/>
<dbReference type="InterPro" id="IPR011989">
    <property type="entry name" value="ARM-like"/>
</dbReference>
<reference evidence="3 4" key="1">
    <citation type="submission" date="2018-03" db="EMBL/GenBank/DDBJ databases">
        <title>Genomes of Pezizomycetes fungi and the evolution of truffles.</title>
        <authorList>
            <person name="Murat C."/>
            <person name="Payen T."/>
            <person name="Noel B."/>
            <person name="Kuo A."/>
            <person name="Martin F.M."/>
        </authorList>
    </citation>
    <scope>NUCLEOTIDE SEQUENCE [LARGE SCALE GENOMIC DNA]</scope>
    <source>
        <strain evidence="3">091103-1</strain>
    </source>
</reference>
<feature type="compositionally biased region" description="Pro residues" evidence="1">
    <location>
        <begin position="23"/>
        <end position="32"/>
    </location>
</feature>
<dbReference type="AlphaFoldDB" id="A0A317SJE1"/>